<proteinExistence type="predicted"/>
<dbReference type="AlphaFoldDB" id="A0A9X1T3R2"/>
<sequence length="190" mass="21420">MAQATLTTSRLLLAPLAPEHLNHEIELDSDPQVMRFLFNGHPRPRADIVESHHRRLAVPKEHPGLGYWAGHLDGAFVGWWLLQPILDESEAGPKARPHEAEIGYRLLPRFWRQGLAGEGSIALLRHAFADLALHRVMGQTMAVNEASRATLSRIGLVYVRTFHEKWDEPIPGAEHGEVEYAITAEKWLAR</sequence>
<gene>
    <name evidence="2" type="ORF">LR394_34350</name>
</gene>
<accession>A0A9X1T3R2</accession>
<reference evidence="2" key="1">
    <citation type="submission" date="2021-11" db="EMBL/GenBank/DDBJ databases">
        <title>Streptomyces corallinus and Kineosporia corallina sp. nov., two new coral-derived marine actinobacteria.</title>
        <authorList>
            <person name="Buangrab K."/>
            <person name="Sutthacheep M."/>
            <person name="Yeemin T."/>
            <person name="Harunari E."/>
            <person name="Igarashi Y."/>
            <person name="Sripreechasak P."/>
            <person name="Kanchanasin P."/>
            <person name="Tanasupawat S."/>
            <person name="Phongsopitanun W."/>
        </authorList>
    </citation>
    <scope>NUCLEOTIDE SEQUENCE</scope>
    <source>
        <strain evidence="2">JCM 31032</strain>
    </source>
</reference>
<dbReference type="PANTHER" id="PTHR43792">
    <property type="entry name" value="GNAT FAMILY, PUTATIVE (AFU_ORTHOLOGUE AFUA_3G00765)-RELATED-RELATED"/>
    <property type="match status" value="1"/>
</dbReference>
<evidence type="ECO:0000313" key="2">
    <source>
        <dbReference type="EMBL" id="MCD5315988.1"/>
    </source>
</evidence>
<dbReference type="InterPro" id="IPR000182">
    <property type="entry name" value="GNAT_dom"/>
</dbReference>
<feature type="domain" description="N-acetyltransferase" evidence="1">
    <location>
        <begin position="11"/>
        <end position="185"/>
    </location>
</feature>
<dbReference type="InterPro" id="IPR016181">
    <property type="entry name" value="Acyl_CoA_acyltransferase"/>
</dbReference>
<dbReference type="InterPro" id="IPR051531">
    <property type="entry name" value="N-acetyltransferase"/>
</dbReference>
<dbReference type="Gene3D" id="3.40.630.30">
    <property type="match status" value="1"/>
</dbReference>
<dbReference type="EMBL" id="JAJOMB010000026">
    <property type="protein sequence ID" value="MCD5315988.1"/>
    <property type="molecule type" value="Genomic_DNA"/>
</dbReference>
<dbReference type="Pfam" id="PF13302">
    <property type="entry name" value="Acetyltransf_3"/>
    <property type="match status" value="1"/>
</dbReference>
<dbReference type="PANTHER" id="PTHR43792:SF16">
    <property type="entry name" value="N-ACETYLTRANSFERASE DOMAIN-CONTAINING PROTEIN"/>
    <property type="match status" value="1"/>
</dbReference>
<dbReference type="Proteomes" id="UP001138997">
    <property type="component" value="Unassembled WGS sequence"/>
</dbReference>
<dbReference type="SUPFAM" id="SSF55729">
    <property type="entry name" value="Acyl-CoA N-acyltransferases (Nat)"/>
    <property type="match status" value="1"/>
</dbReference>
<protein>
    <submittedName>
        <fullName evidence="2">GNAT family N-acetyltransferase</fullName>
    </submittedName>
</protein>
<keyword evidence="3" id="KW-1185">Reference proteome</keyword>
<evidence type="ECO:0000259" key="1">
    <source>
        <dbReference type="PROSITE" id="PS51186"/>
    </source>
</evidence>
<organism evidence="2 3">
    <name type="scientific">Kineosporia babensis</name>
    <dbReference type="NCBI Taxonomy" id="499548"/>
    <lineage>
        <taxon>Bacteria</taxon>
        <taxon>Bacillati</taxon>
        <taxon>Actinomycetota</taxon>
        <taxon>Actinomycetes</taxon>
        <taxon>Kineosporiales</taxon>
        <taxon>Kineosporiaceae</taxon>
        <taxon>Kineosporia</taxon>
    </lineage>
</organism>
<comment type="caution">
    <text evidence="2">The sequence shown here is derived from an EMBL/GenBank/DDBJ whole genome shotgun (WGS) entry which is preliminary data.</text>
</comment>
<dbReference type="PROSITE" id="PS51186">
    <property type="entry name" value="GNAT"/>
    <property type="match status" value="1"/>
</dbReference>
<dbReference type="GO" id="GO:0016747">
    <property type="term" value="F:acyltransferase activity, transferring groups other than amino-acyl groups"/>
    <property type="evidence" value="ECO:0007669"/>
    <property type="project" value="InterPro"/>
</dbReference>
<evidence type="ECO:0000313" key="3">
    <source>
        <dbReference type="Proteomes" id="UP001138997"/>
    </source>
</evidence>
<dbReference type="RefSeq" id="WP_231448809.1">
    <property type="nucleotide sequence ID" value="NZ_JAJOMB010000026.1"/>
</dbReference>
<name>A0A9X1T3R2_9ACTN</name>